<dbReference type="Proteomes" id="UP000647241">
    <property type="component" value="Unassembled WGS sequence"/>
</dbReference>
<reference evidence="3" key="1">
    <citation type="journal article" date="2014" name="Int. J. Syst. Evol. Microbiol.">
        <title>Complete genome sequence of Corynebacterium casei LMG S-19264T (=DSM 44701T), isolated from a smear-ripened cheese.</title>
        <authorList>
            <consortium name="US DOE Joint Genome Institute (JGI-PGF)"/>
            <person name="Walter F."/>
            <person name="Albersmeier A."/>
            <person name="Kalinowski J."/>
            <person name="Ruckert C."/>
        </authorList>
    </citation>
    <scope>NUCLEOTIDE SEQUENCE</scope>
    <source>
        <strain evidence="3">CGMCC 1.12997</strain>
    </source>
</reference>
<keyword evidence="1" id="KW-0732">Signal</keyword>
<protein>
    <recommendedName>
        <fullName evidence="2">DUF4440 domain-containing protein</fullName>
    </recommendedName>
</protein>
<sequence length="168" mass="18549">MKKLPQWKKLGLFLCVLPLLAAPVAGVAQAKPEKSAPTADSLFQTVSALDTKLFDAYNHCDLDTLGAMIADDLEFYHDKTGLSVGKQVFLDAIKNNICGKVHRTLVPGTLEVYPLNGYGAVEIGIHRFTHPGIDDDLGEAKFITIWQNKDGSWKITRAISYDHEPVRK</sequence>
<name>A0A917HQJ9_9BACT</name>
<dbReference type="EMBL" id="BMGT01000003">
    <property type="protein sequence ID" value="GGG86202.1"/>
    <property type="molecule type" value="Genomic_DNA"/>
</dbReference>
<feature type="domain" description="DUF4440" evidence="2">
    <location>
        <begin position="47"/>
        <end position="155"/>
    </location>
</feature>
<dbReference type="InterPro" id="IPR032710">
    <property type="entry name" value="NTF2-like_dom_sf"/>
</dbReference>
<gene>
    <name evidence="3" type="ORF">GCM10011585_32670</name>
</gene>
<evidence type="ECO:0000259" key="2">
    <source>
        <dbReference type="Pfam" id="PF14534"/>
    </source>
</evidence>
<feature type="chain" id="PRO_5037456185" description="DUF4440 domain-containing protein" evidence="1">
    <location>
        <begin position="31"/>
        <end position="168"/>
    </location>
</feature>
<dbReference type="Pfam" id="PF14534">
    <property type="entry name" value="DUF4440"/>
    <property type="match status" value="1"/>
</dbReference>
<accession>A0A917HQJ9</accession>
<comment type="caution">
    <text evidence="3">The sequence shown here is derived from an EMBL/GenBank/DDBJ whole genome shotgun (WGS) entry which is preliminary data.</text>
</comment>
<organism evidence="3 4">
    <name type="scientific">Edaphobacter dinghuensis</name>
    <dbReference type="NCBI Taxonomy" id="1560005"/>
    <lineage>
        <taxon>Bacteria</taxon>
        <taxon>Pseudomonadati</taxon>
        <taxon>Acidobacteriota</taxon>
        <taxon>Terriglobia</taxon>
        <taxon>Terriglobales</taxon>
        <taxon>Acidobacteriaceae</taxon>
        <taxon>Edaphobacter</taxon>
    </lineage>
</organism>
<evidence type="ECO:0000313" key="4">
    <source>
        <dbReference type="Proteomes" id="UP000647241"/>
    </source>
</evidence>
<reference evidence="3" key="2">
    <citation type="submission" date="2020-09" db="EMBL/GenBank/DDBJ databases">
        <authorList>
            <person name="Sun Q."/>
            <person name="Zhou Y."/>
        </authorList>
    </citation>
    <scope>NUCLEOTIDE SEQUENCE</scope>
    <source>
        <strain evidence="3">CGMCC 1.12997</strain>
    </source>
</reference>
<feature type="signal peptide" evidence="1">
    <location>
        <begin position="1"/>
        <end position="30"/>
    </location>
</feature>
<evidence type="ECO:0000313" key="3">
    <source>
        <dbReference type="EMBL" id="GGG86202.1"/>
    </source>
</evidence>
<dbReference type="InterPro" id="IPR027843">
    <property type="entry name" value="DUF4440"/>
</dbReference>
<keyword evidence="4" id="KW-1185">Reference proteome</keyword>
<evidence type="ECO:0000256" key="1">
    <source>
        <dbReference type="SAM" id="SignalP"/>
    </source>
</evidence>
<dbReference type="SUPFAM" id="SSF54427">
    <property type="entry name" value="NTF2-like"/>
    <property type="match status" value="1"/>
</dbReference>
<proteinExistence type="predicted"/>
<dbReference type="Gene3D" id="3.10.450.50">
    <property type="match status" value="1"/>
</dbReference>
<dbReference type="RefSeq" id="WP_188555203.1">
    <property type="nucleotide sequence ID" value="NZ_BMGT01000003.1"/>
</dbReference>
<dbReference type="AlphaFoldDB" id="A0A917HQJ9"/>